<dbReference type="CDD" id="cd00085">
    <property type="entry name" value="HNHc"/>
    <property type="match status" value="1"/>
</dbReference>
<keyword evidence="2" id="KW-0540">Nuclease</keyword>
<evidence type="ECO:0000259" key="1">
    <source>
        <dbReference type="Pfam" id="PF01844"/>
    </source>
</evidence>
<accession>A0A4Y6UWD0</accession>
<keyword evidence="2" id="KW-0255">Endonuclease</keyword>
<organism evidence="2 3">
    <name type="scientific">Saccharibacillus brassicae</name>
    <dbReference type="NCBI Taxonomy" id="2583377"/>
    <lineage>
        <taxon>Bacteria</taxon>
        <taxon>Bacillati</taxon>
        <taxon>Bacillota</taxon>
        <taxon>Bacilli</taxon>
        <taxon>Bacillales</taxon>
        <taxon>Paenibacillaceae</taxon>
        <taxon>Saccharibacillus</taxon>
    </lineage>
</organism>
<dbReference type="KEGG" id="saca:FFV09_14965"/>
<dbReference type="InterPro" id="IPR002711">
    <property type="entry name" value="HNH"/>
</dbReference>
<reference evidence="2 3" key="1">
    <citation type="submission" date="2019-06" db="EMBL/GenBank/DDBJ databases">
        <title>Saccharibacillus brassicae sp. nov., an endophytic bacterium isolated from Chinese cabbage seeds (Brassica pekinensis).</title>
        <authorList>
            <person name="Jiang L."/>
            <person name="Lee J."/>
            <person name="Kim S.W."/>
        </authorList>
    </citation>
    <scope>NUCLEOTIDE SEQUENCE [LARGE SCALE GENOMIC DNA]</scope>
    <source>
        <strain evidence="3">KCTC 43072 / ATSA2</strain>
    </source>
</reference>
<keyword evidence="3" id="KW-1185">Reference proteome</keyword>
<name>A0A4Y6UWD0_SACBS</name>
<dbReference type="GO" id="GO:0008270">
    <property type="term" value="F:zinc ion binding"/>
    <property type="evidence" value="ECO:0007669"/>
    <property type="project" value="InterPro"/>
</dbReference>
<evidence type="ECO:0000313" key="2">
    <source>
        <dbReference type="EMBL" id="QDH22029.1"/>
    </source>
</evidence>
<dbReference type="Proteomes" id="UP000316968">
    <property type="component" value="Chromosome"/>
</dbReference>
<dbReference type="Gene3D" id="1.10.30.50">
    <property type="match status" value="1"/>
</dbReference>
<dbReference type="OrthoDB" id="9816185at2"/>
<evidence type="ECO:0000313" key="3">
    <source>
        <dbReference type="Proteomes" id="UP000316968"/>
    </source>
</evidence>
<protein>
    <submittedName>
        <fullName evidence="2">HNH endonuclease</fullName>
    </submittedName>
</protein>
<dbReference type="AlphaFoldDB" id="A0A4Y6UWD0"/>
<proteinExistence type="predicted"/>
<gene>
    <name evidence="2" type="ORF">FFV09_14965</name>
</gene>
<sequence>MIFFEKSQPAPASLASEKRKVSGSYNQQDVLDRLVDDFKNKCYLCEQDELASINIEHRIPHRGDADLKFDWNNLFLACPHCNNIKLAKYGDILDCTCKTDEVEDSIKLKLDSFPMSEVEVVANRMDDRTKQTAELLDAVYNGTTPMKTKEAENLTSKLDAEIYQFQQQLRRYLEAKKHGDEEEMRSLRRKIGYGLQKTSPFTSFKRWIIRDNPKRNIEFGDLFEVGD</sequence>
<feature type="domain" description="HNH" evidence="1">
    <location>
        <begin position="42"/>
        <end position="85"/>
    </location>
</feature>
<dbReference type="InterPro" id="IPR003615">
    <property type="entry name" value="HNH_nuc"/>
</dbReference>
<dbReference type="GO" id="GO:0004519">
    <property type="term" value="F:endonuclease activity"/>
    <property type="evidence" value="ECO:0007669"/>
    <property type="project" value="UniProtKB-KW"/>
</dbReference>
<dbReference type="EMBL" id="CP041217">
    <property type="protein sequence ID" value="QDH22029.1"/>
    <property type="molecule type" value="Genomic_DNA"/>
</dbReference>
<dbReference type="Pfam" id="PF01844">
    <property type="entry name" value="HNH"/>
    <property type="match status" value="1"/>
</dbReference>
<keyword evidence="2" id="KW-0378">Hydrolase</keyword>
<dbReference type="GO" id="GO:0003676">
    <property type="term" value="F:nucleic acid binding"/>
    <property type="evidence" value="ECO:0007669"/>
    <property type="project" value="InterPro"/>
</dbReference>